<dbReference type="FunFam" id="1.10.287.110:FF:000065">
    <property type="entry name" value="Chaperone protein dnaJ 49"/>
    <property type="match status" value="1"/>
</dbReference>
<evidence type="ECO:0000256" key="5">
    <source>
        <dbReference type="ARBA" id="ARBA00023136"/>
    </source>
</evidence>
<dbReference type="PROSITE" id="PS00636">
    <property type="entry name" value="DNAJ_1"/>
    <property type="match status" value="1"/>
</dbReference>
<feature type="domain" description="J" evidence="7">
    <location>
        <begin position="126"/>
        <end position="190"/>
    </location>
</feature>
<protein>
    <submittedName>
        <fullName evidence="8">Chaperone protein dnaJ 49</fullName>
    </submittedName>
</protein>
<sequence>MDGNKDDARKCVRIGREALAAGDKVRAHKFLTKARRLDPTLDIDDILSVAGGDGAGVADDTCGASPPPSDVSTNEPERAEDRSPDTSTSASLRSRVRVSAASSNGSSASFTEEQISIVRQIKLKKDYYEILGLERSCTVEDVRKAYRKLSLKVHPDKNKAPGSEEAFKAVSKAFQCLSNDESRKKYDISGSDDNAPVGRYRQAHGNGFNGFYDGDIDADEIFRNFFFGGMQPATTPFGGFHFRTGGMGRNSGHGMQGSSNFNFRALIQILPIIILFLVNLIPSSEPVYSFNRSYPYVHKVLTSRGAPFFVKSEKFEHDYPFQSSERVELENRIEREYVSLLAQNCRVELQRQQWGFQKLTPHCDMLGKFQNGETV</sequence>
<dbReference type="Pfam" id="PF09320">
    <property type="entry name" value="DUF1977"/>
    <property type="match status" value="1"/>
</dbReference>
<feature type="compositionally biased region" description="Low complexity" evidence="6">
    <location>
        <begin position="87"/>
        <end position="105"/>
    </location>
</feature>
<dbReference type="InterPro" id="IPR051100">
    <property type="entry name" value="DnaJ_subfamily_B/C"/>
</dbReference>
<feature type="compositionally biased region" description="Basic and acidic residues" evidence="6">
    <location>
        <begin position="75"/>
        <end position="84"/>
    </location>
</feature>
<dbReference type="GO" id="GO:0071218">
    <property type="term" value="P:cellular response to misfolded protein"/>
    <property type="evidence" value="ECO:0007669"/>
    <property type="project" value="TreeGrafter"/>
</dbReference>
<dbReference type="EMBL" id="KZ453894">
    <property type="protein sequence ID" value="PKA46770.1"/>
    <property type="molecule type" value="Genomic_DNA"/>
</dbReference>
<keyword evidence="4" id="KW-1133">Transmembrane helix</keyword>
<evidence type="ECO:0000313" key="9">
    <source>
        <dbReference type="Proteomes" id="UP000236161"/>
    </source>
</evidence>
<keyword evidence="3" id="KW-0256">Endoplasmic reticulum</keyword>
<dbReference type="CDD" id="cd06257">
    <property type="entry name" value="DnaJ"/>
    <property type="match status" value="1"/>
</dbReference>
<dbReference type="Gene3D" id="1.10.287.110">
    <property type="entry name" value="DnaJ domain"/>
    <property type="match status" value="1"/>
</dbReference>
<dbReference type="STRING" id="1088818.A0A2H9ZU08"/>
<dbReference type="OrthoDB" id="10250354at2759"/>
<evidence type="ECO:0000256" key="2">
    <source>
        <dbReference type="ARBA" id="ARBA00022692"/>
    </source>
</evidence>
<name>A0A2H9ZU08_9ASPA</name>
<dbReference type="Pfam" id="PF00226">
    <property type="entry name" value="DnaJ"/>
    <property type="match status" value="1"/>
</dbReference>
<evidence type="ECO:0000259" key="7">
    <source>
        <dbReference type="PROSITE" id="PS50076"/>
    </source>
</evidence>
<dbReference type="Proteomes" id="UP000236161">
    <property type="component" value="Unassembled WGS sequence"/>
</dbReference>
<dbReference type="SUPFAM" id="SSF46565">
    <property type="entry name" value="Chaperone J-domain"/>
    <property type="match status" value="1"/>
</dbReference>
<dbReference type="PRINTS" id="PR00625">
    <property type="entry name" value="JDOMAIN"/>
</dbReference>
<feature type="region of interest" description="Disordered" evidence="6">
    <location>
        <begin position="56"/>
        <end position="105"/>
    </location>
</feature>
<keyword evidence="5" id="KW-0472">Membrane</keyword>
<dbReference type="InterPro" id="IPR018253">
    <property type="entry name" value="DnaJ_domain_CS"/>
</dbReference>
<comment type="subcellular location">
    <subcellularLocation>
        <location evidence="1">Endoplasmic reticulum membrane</location>
        <topology evidence="1">Single-pass membrane protein</topology>
    </subcellularLocation>
</comment>
<dbReference type="InterPro" id="IPR036869">
    <property type="entry name" value="J_dom_sf"/>
</dbReference>
<evidence type="ECO:0000313" key="8">
    <source>
        <dbReference type="EMBL" id="PKA46770.1"/>
    </source>
</evidence>
<reference evidence="8 9" key="1">
    <citation type="journal article" date="2017" name="Nature">
        <title>The Apostasia genome and the evolution of orchids.</title>
        <authorList>
            <person name="Zhang G.Q."/>
            <person name="Liu K.W."/>
            <person name="Li Z."/>
            <person name="Lohaus R."/>
            <person name="Hsiao Y.Y."/>
            <person name="Niu S.C."/>
            <person name="Wang J.Y."/>
            <person name="Lin Y.C."/>
            <person name="Xu Q."/>
            <person name="Chen L.J."/>
            <person name="Yoshida K."/>
            <person name="Fujiwara S."/>
            <person name="Wang Z.W."/>
            <person name="Zhang Y.Q."/>
            <person name="Mitsuda N."/>
            <person name="Wang M."/>
            <person name="Liu G.H."/>
            <person name="Pecoraro L."/>
            <person name="Huang H.X."/>
            <person name="Xiao X.J."/>
            <person name="Lin M."/>
            <person name="Wu X.Y."/>
            <person name="Wu W.L."/>
            <person name="Chen Y.Y."/>
            <person name="Chang S.B."/>
            <person name="Sakamoto S."/>
            <person name="Ohme-Takagi M."/>
            <person name="Yagi M."/>
            <person name="Zeng S.J."/>
            <person name="Shen C.Y."/>
            <person name="Yeh C.M."/>
            <person name="Luo Y.B."/>
            <person name="Tsai W.C."/>
            <person name="Van de Peer Y."/>
            <person name="Liu Z.J."/>
        </authorList>
    </citation>
    <scope>NUCLEOTIDE SEQUENCE [LARGE SCALE GENOMIC DNA]</scope>
    <source>
        <strain evidence="9">cv. Shenzhen</strain>
        <tissue evidence="8">Stem</tissue>
    </source>
</reference>
<keyword evidence="2" id="KW-0812">Transmembrane</keyword>
<dbReference type="PANTHER" id="PTHR43908:SF3">
    <property type="entry name" value="AT29763P-RELATED"/>
    <property type="match status" value="1"/>
</dbReference>
<dbReference type="InterPro" id="IPR015399">
    <property type="entry name" value="DUF1977_DnaJ-like"/>
</dbReference>
<dbReference type="AlphaFoldDB" id="A0A2H9ZU08"/>
<dbReference type="InterPro" id="IPR001623">
    <property type="entry name" value="DnaJ_domain"/>
</dbReference>
<accession>A0A2H9ZU08</accession>
<keyword evidence="9" id="KW-1185">Reference proteome</keyword>
<dbReference type="GO" id="GO:0005789">
    <property type="term" value="C:endoplasmic reticulum membrane"/>
    <property type="evidence" value="ECO:0007669"/>
    <property type="project" value="UniProtKB-SubCell"/>
</dbReference>
<evidence type="ECO:0000256" key="1">
    <source>
        <dbReference type="ARBA" id="ARBA00004389"/>
    </source>
</evidence>
<dbReference type="PANTHER" id="PTHR43908">
    <property type="entry name" value="AT29763P-RELATED"/>
    <property type="match status" value="1"/>
</dbReference>
<dbReference type="GO" id="GO:0030544">
    <property type="term" value="F:Hsp70 protein binding"/>
    <property type="evidence" value="ECO:0007669"/>
    <property type="project" value="TreeGrafter"/>
</dbReference>
<dbReference type="PROSITE" id="PS50076">
    <property type="entry name" value="DNAJ_2"/>
    <property type="match status" value="1"/>
</dbReference>
<gene>
    <name evidence="8" type="primary">ATJ49</name>
    <name evidence="8" type="ORF">AXF42_Ash015664</name>
</gene>
<organism evidence="8 9">
    <name type="scientific">Apostasia shenzhenica</name>
    <dbReference type="NCBI Taxonomy" id="1088818"/>
    <lineage>
        <taxon>Eukaryota</taxon>
        <taxon>Viridiplantae</taxon>
        <taxon>Streptophyta</taxon>
        <taxon>Embryophyta</taxon>
        <taxon>Tracheophyta</taxon>
        <taxon>Spermatophyta</taxon>
        <taxon>Magnoliopsida</taxon>
        <taxon>Liliopsida</taxon>
        <taxon>Asparagales</taxon>
        <taxon>Orchidaceae</taxon>
        <taxon>Apostasioideae</taxon>
        <taxon>Apostasia</taxon>
    </lineage>
</organism>
<dbReference type="SMART" id="SM00271">
    <property type="entry name" value="DnaJ"/>
    <property type="match status" value="1"/>
</dbReference>
<proteinExistence type="predicted"/>
<evidence type="ECO:0000256" key="3">
    <source>
        <dbReference type="ARBA" id="ARBA00022824"/>
    </source>
</evidence>
<evidence type="ECO:0000256" key="6">
    <source>
        <dbReference type="SAM" id="MobiDB-lite"/>
    </source>
</evidence>
<evidence type="ECO:0000256" key="4">
    <source>
        <dbReference type="ARBA" id="ARBA00022989"/>
    </source>
</evidence>